<accession>A0A813LFP9</accession>
<evidence type="ECO:0000313" key="4">
    <source>
        <dbReference type="Proteomes" id="UP000626109"/>
    </source>
</evidence>
<comment type="caution">
    <text evidence="3">The sequence shown here is derived from an EMBL/GenBank/DDBJ whole genome shotgun (WGS) entry which is preliminary data.</text>
</comment>
<dbReference type="AlphaFoldDB" id="A0A813LFP9"/>
<dbReference type="EMBL" id="CAJNNW010036228">
    <property type="protein sequence ID" value="CAE8732763.1"/>
    <property type="molecule type" value="Genomic_DNA"/>
</dbReference>
<feature type="compositionally biased region" description="Basic and acidic residues" evidence="2">
    <location>
        <begin position="162"/>
        <end position="178"/>
    </location>
</feature>
<name>A0A813LFP9_POLGL</name>
<sequence>MVSSENWPPNGQLEAALALRSLWAPAKAERQGHGGPLNGTNGEGSNEDVGHSSRLHRDLRAEVDDVLKSGLLRRMARLEKQVKLLWQDDGLIGAEAENGAQEEATSAPAAAQRPCNETAAQTEGGVQDLTAAQHLAETVAKALRRANRCAEPLKKVYGPTDQQEKLPDPPGEKDDGPVRETVTLRSTLSCLEQNLSSRSRQIGNLSKQLDHVEKEFKGKSIEAEEAIEKLEKLRHQPMQQIHAERLQTRRKRVLQMESNLKESKEKAKVYQALAHQQRAFFLQSERVSAIGGKEVMSRHPAGEIFLVPTPASMEDDNVQTWDVGCAIANPYICDSWPFEPNVLARRGPQESSMPPFAEETEEDLEEENKRFRNPFRPGLSLRMPPPRGGNSDDEDFDDRYGGQTETARSL</sequence>
<reference evidence="3" key="1">
    <citation type="submission" date="2021-02" db="EMBL/GenBank/DDBJ databases">
        <authorList>
            <person name="Dougan E. K."/>
            <person name="Rhodes N."/>
            <person name="Thang M."/>
            <person name="Chan C."/>
        </authorList>
    </citation>
    <scope>NUCLEOTIDE SEQUENCE</scope>
</reference>
<feature type="region of interest" description="Disordered" evidence="2">
    <location>
        <begin position="344"/>
        <end position="410"/>
    </location>
</feature>
<feature type="coiled-coil region" evidence="1">
    <location>
        <begin position="213"/>
        <end position="273"/>
    </location>
</feature>
<feature type="region of interest" description="Disordered" evidence="2">
    <location>
        <begin position="153"/>
        <end position="178"/>
    </location>
</feature>
<organism evidence="3 4">
    <name type="scientific">Polarella glacialis</name>
    <name type="common">Dinoflagellate</name>
    <dbReference type="NCBI Taxonomy" id="89957"/>
    <lineage>
        <taxon>Eukaryota</taxon>
        <taxon>Sar</taxon>
        <taxon>Alveolata</taxon>
        <taxon>Dinophyceae</taxon>
        <taxon>Suessiales</taxon>
        <taxon>Suessiaceae</taxon>
        <taxon>Polarella</taxon>
    </lineage>
</organism>
<evidence type="ECO:0000256" key="1">
    <source>
        <dbReference type="SAM" id="Coils"/>
    </source>
</evidence>
<gene>
    <name evidence="3" type="ORF">PGLA2088_LOCUS46541</name>
</gene>
<keyword evidence="1" id="KW-0175">Coiled coil</keyword>
<evidence type="ECO:0000256" key="2">
    <source>
        <dbReference type="SAM" id="MobiDB-lite"/>
    </source>
</evidence>
<protein>
    <submittedName>
        <fullName evidence="3">Uncharacterized protein</fullName>
    </submittedName>
</protein>
<evidence type="ECO:0000313" key="3">
    <source>
        <dbReference type="EMBL" id="CAE8732763.1"/>
    </source>
</evidence>
<dbReference type="Proteomes" id="UP000626109">
    <property type="component" value="Unassembled WGS sequence"/>
</dbReference>
<feature type="region of interest" description="Disordered" evidence="2">
    <location>
        <begin position="26"/>
        <end position="56"/>
    </location>
</feature>
<proteinExistence type="predicted"/>